<dbReference type="GO" id="GO:0016020">
    <property type="term" value="C:membrane"/>
    <property type="evidence" value="ECO:0007669"/>
    <property type="project" value="UniProtKB-SubCell"/>
</dbReference>
<feature type="transmembrane region" description="Helical" evidence="7">
    <location>
        <begin position="131"/>
        <end position="157"/>
    </location>
</feature>
<feature type="transmembrane region" description="Helical" evidence="7">
    <location>
        <begin position="208"/>
        <end position="228"/>
    </location>
</feature>
<dbReference type="Proteomes" id="UP001285441">
    <property type="component" value="Unassembled WGS sequence"/>
</dbReference>
<accession>A0AAE0P809</accession>
<feature type="transmembrane region" description="Helical" evidence="7">
    <location>
        <begin position="49"/>
        <end position="70"/>
    </location>
</feature>
<feature type="region of interest" description="Disordered" evidence="6">
    <location>
        <begin position="423"/>
        <end position="465"/>
    </location>
</feature>
<dbReference type="EMBL" id="JAULSW010000001">
    <property type="protein sequence ID" value="KAK3395066.1"/>
    <property type="molecule type" value="Genomic_DNA"/>
</dbReference>
<dbReference type="InterPro" id="IPR049326">
    <property type="entry name" value="Rhodopsin_dom_fungi"/>
</dbReference>
<evidence type="ECO:0000256" key="2">
    <source>
        <dbReference type="ARBA" id="ARBA00022692"/>
    </source>
</evidence>
<gene>
    <name evidence="9" type="ORF">B0H63DRAFT_63849</name>
</gene>
<dbReference type="PANTHER" id="PTHR33048:SF146">
    <property type="entry name" value="INTEGRAL MEMBRANE PROTEIN"/>
    <property type="match status" value="1"/>
</dbReference>
<evidence type="ECO:0000256" key="6">
    <source>
        <dbReference type="SAM" id="MobiDB-lite"/>
    </source>
</evidence>
<feature type="transmembrane region" description="Helical" evidence="7">
    <location>
        <begin position="169"/>
        <end position="196"/>
    </location>
</feature>
<keyword evidence="10" id="KW-1185">Reference proteome</keyword>
<reference evidence="9" key="1">
    <citation type="journal article" date="2023" name="Mol. Phylogenet. Evol.">
        <title>Genome-scale phylogeny and comparative genomics of the fungal order Sordariales.</title>
        <authorList>
            <person name="Hensen N."/>
            <person name="Bonometti L."/>
            <person name="Westerberg I."/>
            <person name="Brannstrom I.O."/>
            <person name="Guillou S."/>
            <person name="Cros-Aarteil S."/>
            <person name="Calhoun S."/>
            <person name="Haridas S."/>
            <person name="Kuo A."/>
            <person name="Mondo S."/>
            <person name="Pangilinan J."/>
            <person name="Riley R."/>
            <person name="LaButti K."/>
            <person name="Andreopoulos B."/>
            <person name="Lipzen A."/>
            <person name="Chen C."/>
            <person name="Yan M."/>
            <person name="Daum C."/>
            <person name="Ng V."/>
            <person name="Clum A."/>
            <person name="Steindorff A."/>
            <person name="Ohm R.A."/>
            <person name="Martin F."/>
            <person name="Silar P."/>
            <person name="Natvig D.O."/>
            <person name="Lalanne C."/>
            <person name="Gautier V."/>
            <person name="Ament-Velasquez S.L."/>
            <person name="Kruys A."/>
            <person name="Hutchinson M.I."/>
            <person name="Powell A.J."/>
            <person name="Barry K."/>
            <person name="Miller A.N."/>
            <person name="Grigoriev I.V."/>
            <person name="Debuchy R."/>
            <person name="Gladieux P."/>
            <person name="Hiltunen Thoren M."/>
            <person name="Johannesson H."/>
        </authorList>
    </citation>
    <scope>NUCLEOTIDE SEQUENCE</scope>
    <source>
        <strain evidence="9">CBS 232.78</strain>
    </source>
</reference>
<comment type="caution">
    <text evidence="9">The sequence shown here is derived from an EMBL/GenBank/DDBJ whole genome shotgun (WGS) entry which is preliminary data.</text>
</comment>
<keyword evidence="3 7" id="KW-1133">Transmembrane helix</keyword>
<dbReference type="Pfam" id="PF20684">
    <property type="entry name" value="Fung_rhodopsin"/>
    <property type="match status" value="1"/>
</dbReference>
<feature type="compositionally biased region" description="Low complexity" evidence="6">
    <location>
        <begin position="290"/>
        <end position="305"/>
    </location>
</feature>
<keyword evidence="4 7" id="KW-0472">Membrane</keyword>
<organism evidence="9 10">
    <name type="scientific">Podospora didyma</name>
    <dbReference type="NCBI Taxonomy" id="330526"/>
    <lineage>
        <taxon>Eukaryota</taxon>
        <taxon>Fungi</taxon>
        <taxon>Dikarya</taxon>
        <taxon>Ascomycota</taxon>
        <taxon>Pezizomycotina</taxon>
        <taxon>Sordariomycetes</taxon>
        <taxon>Sordariomycetidae</taxon>
        <taxon>Sordariales</taxon>
        <taxon>Podosporaceae</taxon>
        <taxon>Podospora</taxon>
    </lineage>
</organism>
<evidence type="ECO:0000256" key="3">
    <source>
        <dbReference type="ARBA" id="ARBA00022989"/>
    </source>
</evidence>
<sequence length="465" mass="51204">MVKLDHFTPDQKRQYVVATIVIGLLLSTLTLVLRIWARIVIIKRLRLEDWFMIAGVILSYGAVALTLWGLSTGLAEPLQTLSADRQRGFLLGVWITQKIQPPTIFCIKVSIILFNAHIFQTRIFRRMSWAVGALTFVWMVGTVLGTTFQCSPATFFFDKKQPGSCMTNTLLTIGLTSSILSFVGDIIILVMPIPSLSRLKVDKKTKMGLLAVFTLGLFVVITSFMRWLTLAGTPQDGFDSGSVQVGVWTYLEMSIGITCGNLPFLAPFFGCVGPRRGKSSVYFRNRHLQKQQQQQTPTSSQLGLQRMSTLQQQLQKRDSMMRFQAKSLPSPPLRPPLSLRRSSAKTSSDGGFYTRFYDSGSEVELQPAKRSSSFNSDNGGGGGGPTYPQVRLSEVPEEMLMGGGPSPAASIVASPEKVVFRDSQMSPLGGRRPSLAGNNGDGYNRDVEAASSQSWTQRTGTTPYI</sequence>
<dbReference type="InterPro" id="IPR052337">
    <property type="entry name" value="SAT4-like"/>
</dbReference>
<feature type="compositionally biased region" description="Polar residues" evidence="6">
    <location>
        <begin position="450"/>
        <end position="465"/>
    </location>
</feature>
<feature type="region of interest" description="Disordered" evidence="6">
    <location>
        <begin position="367"/>
        <end position="390"/>
    </location>
</feature>
<keyword evidence="2 7" id="KW-0812">Transmembrane</keyword>
<reference evidence="9" key="2">
    <citation type="submission" date="2023-06" db="EMBL/GenBank/DDBJ databases">
        <authorList>
            <consortium name="Lawrence Berkeley National Laboratory"/>
            <person name="Haridas S."/>
            <person name="Hensen N."/>
            <person name="Bonometti L."/>
            <person name="Westerberg I."/>
            <person name="Brannstrom I.O."/>
            <person name="Guillou S."/>
            <person name="Cros-Aarteil S."/>
            <person name="Calhoun S."/>
            <person name="Kuo A."/>
            <person name="Mondo S."/>
            <person name="Pangilinan J."/>
            <person name="Riley R."/>
            <person name="LaButti K."/>
            <person name="Andreopoulos B."/>
            <person name="Lipzen A."/>
            <person name="Chen C."/>
            <person name="Yanf M."/>
            <person name="Daum C."/>
            <person name="Ng V."/>
            <person name="Clum A."/>
            <person name="Steindorff A."/>
            <person name="Ohm R."/>
            <person name="Martin F."/>
            <person name="Silar P."/>
            <person name="Natvig D."/>
            <person name="Lalanne C."/>
            <person name="Gautier V."/>
            <person name="Ament-velasquez S.L."/>
            <person name="Kruys A."/>
            <person name="Hutchinson M.I."/>
            <person name="Powell A.J."/>
            <person name="Barry K."/>
            <person name="Miller A.N."/>
            <person name="Grigoriev I.V."/>
            <person name="Debuchy R."/>
            <person name="Gladieux P."/>
            <person name="Thoren M.H."/>
            <person name="Johannesson H."/>
        </authorList>
    </citation>
    <scope>NUCLEOTIDE SEQUENCE</scope>
    <source>
        <strain evidence="9">CBS 232.78</strain>
    </source>
</reference>
<evidence type="ECO:0000256" key="1">
    <source>
        <dbReference type="ARBA" id="ARBA00004141"/>
    </source>
</evidence>
<proteinExistence type="inferred from homology"/>
<feature type="transmembrane region" description="Helical" evidence="7">
    <location>
        <begin position="248"/>
        <end position="269"/>
    </location>
</feature>
<evidence type="ECO:0000256" key="7">
    <source>
        <dbReference type="SAM" id="Phobius"/>
    </source>
</evidence>
<name>A0AAE0P809_9PEZI</name>
<feature type="region of interest" description="Disordered" evidence="6">
    <location>
        <begin position="287"/>
        <end position="351"/>
    </location>
</feature>
<evidence type="ECO:0000256" key="4">
    <source>
        <dbReference type="ARBA" id="ARBA00023136"/>
    </source>
</evidence>
<comment type="similarity">
    <text evidence="5">Belongs to the SAT4 family.</text>
</comment>
<evidence type="ECO:0000313" key="10">
    <source>
        <dbReference type="Proteomes" id="UP001285441"/>
    </source>
</evidence>
<dbReference type="AlphaFoldDB" id="A0AAE0P809"/>
<evidence type="ECO:0000259" key="8">
    <source>
        <dbReference type="Pfam" id="PF20684"/>
    </source>
</evidence>
<feature type="domain" description="Rhodopsin" evidence="8">
    <location>
        <begin position="33"/>
        <end position="269"/>
    </location>
</feature>
<feature type="transmembrane region" description="Helical" evidence="7">
    <location>
        <begin position="99"/>
        <end position="119"/>
    </location>
</feature>
<comment type="subcellular location">
    <subcellularLocation>
        <location evidence="1">Membrane</location>
        <topology evidence="1">Multi-pass membrane protein</topology>
    </subcellularLocation>
</comment>
<evidence type="ECO:0000256" key="5">
    <source>
        <dbReference type="ARBA" id="ARBA00038359"/>
    </source>
</evidence>
<protein>
    <recommendedName>
        <fullName evidence="8">Rhodopsin domain-containing protein</fullName>
    </recommendedName>
</protein>
<dbReference type="PANTHER" id="PTHR33048">
    <property type="entry name" value="PTH11-LIKE INTEGRAL MEMBRANE PROTEIN (AFU_ORTHOLOGUE AFUA_5G11245)"/>
    <property type="match status" value="1"/>
</dbReference>
<evidence type="ECO:0000313" key="9">
    <source>
        <dbReference type="EMBL" id="KAK3395066.1"/>
    </source>
</evidence>
<feature type="transmembrane region" description="Helical" evidence="7">
    <location>
        <begin position="15"/>
        <end position="37"/>
    </location>
</feature>